<sequence length="3376" mass="350767">MKHHANTPPATTAEELAAKLKSLELPLGSHEVVRQGDEMAAVAWDIQEGASSRGPTAVANDSKFKSQQIPQSDVTESKPGSLQASAGAQPVSVDAHSAHAPILAISGQIPRYTDQGSENNFHQPSVLPGLNGHGVFSINVDGHWHYQLDANQSAITQLVPGKAINDYVHVVGGDGSTHSIAVSTTASNSTPLLQAQIQTVSEDGQLLLGKLDAADPDAGEVLSFSTTHLVVGFSLNADGSYRFDPSHVSYQHLAAGQTLDVLIPITVTDSAGATNTQNLLIIVTGTNDAAIIGGVDTGSITEDQAVNATGQLNAQGQLTLSDVDHGEAHFVAQTNTPGTYGVFTLDEHGAWTYTADNHQDAIQHLKASDTLTDQLTIDSADGTTHTITVEIVGSNDAPVLQAQTHAVTEDGAQLTGQMIATDVDTGDTQAFSIAQPVAGFTLNTDGSYRFDPSNAAYQHLAAGQTQDVVIPITVTDSAGATSTQHLTLTVTGTNDAAIIGGVDTGVVKEDVTQNVSGKLTITDVDDHEAVFDLTQSVQTDVYGHFTAAADGSWHYVLNNNAPNVQGQKEGEMSVDWLQMRSSDGALHTIMVTIEGSNDAPVLQAQSHAVVEDGSKLLGQLVATDADAGGILTFSMQQAVAGFSLAADGSYSFNPGDAAYQQLAAGETQLVTIPVIVTDAEGLTGQQNITITVTGTNDAAIIGGVDTGSITEDQAVNATGQLNAQGQLTLSDVDHGEAHFVAQTNTPGTYGVFTLDEHGAWTYTADNHQDAIQHLKASDTLTDQLTIDSADGTTHTITVEIVGSNDAPVLQAQTHAVTEDGAQLTGQMIATDVDTGDTQAFSIAQPVAGFTLNTDGSYRFDPSNAAYQHLAAGQTQDVVIPITVTDSAGATSTQHLTLTVTGTNDAAIIGGVDTGVVKEDVTQNVSGKLTITDVDDHEAVFDLTQSVQTDVYGHFTAAADGSWHYVLNNNAPNVQGQKEGEMSVDWLQMRSSDGALHTIMVTIEGSNDAPVLQAQSHAVVEDGSKLLGQLVATDADAGGILTFSMQQAVAGFSLAADGSYSFNPGDAAYQHLAAGETQLVTIPVIVTDAEGLTGQQNITITVTGTNDAAIIGGVDTGSITEDQAVNATGQLNAQGQLTLSDVDHGEAHFVAQTNTPGTYGVFTLDEHGAWTYTADNHQDAIQHLKASDTLTDQLTIDSADGTTHTITVEIVGSNDAPVLQAQTHAVTEDGAQLTGQMIATDVDTGDTQAFSIAQPVAGFTLNTDGSYRFDPSNAAYQHLAAGQTQDVVIPITVTDSAGATSTQHLTLTVTGTNDAAIIGGVDTGVVKEDVTQNVSGKLTITDVDDHEAVFDLTQSVQTDVYGHFTAAADGSWHYVLNNNAPNVQGQKEGEMSVDWLQMRSSDGALHTIMVTIEGSNDAPVLQAQSHAVVEDGSKLLGQLVATDADAGGILTFSMKQAVAGFSLAADGSYSFNPGDAAYQHLAAGETQLVTIPVIVTDAEGLTGQQNITITVTGTNDAAIIGGVDTGSITEDQAVNATGQLNAQGQLTLSDVDHGEAHFVAQTNTPGTYGVFTLDEHGAWTYTADNHQDAIQHLKASDTLTDQLTIDSADGTTHTITVEIVGSNDAPVLQAQTHAVTEDGAQLTGQMIATDVDTGDTQAFSIAQPVAGFTLNTDGSYRFDPSNAAYQHLAAGQTQDVVIPITVTDSAGATSTQHLTLTVTGTNDAAIIGGVDTGVVKEDVTQNVSGKLTITDVDDHEAVFDLTQSVQTDVYGHFTAAADGSWHYVLNNNAPNVQGQKEGEMSVDWLQMRSSDGALHTIMVTIEGSNDAPVLQAQSHAVVEDGSKLLGQLVATDADAGGILTFSMQQAVAGFSLAADGSYSFNPGDAAYQQLAAGETQLVTIPVIVTDAEGLTGQQNITITVTGTNDAAIIGGVDTGQVVEDQNVDSKGMLHASGQLQVMDVDAGEAVFVVQNAVVTQYGQFSIDAHGVWTYTVDNSKPEVQALKPGGTAGETGDISGALAQVLSQSGVAGFHSVGEALTQGQLSALAGVLDLSIQGAAIVLSGPAGTTPVVYAMDAQGRANMGVDELLSWLHQGAGYEIHLQGTQSDVQVFVHDRGDEHTLHALPLSGAANLSDPLSQALHLALQWHTPPVPGELHEIVTVSSADGTQHQINLTITGTAEDAVISGTDTGSVTEDANVSGGKLEAHGQLQITDADAGQAAFQPLQDLAGQYGHLTLGADGTWSYQADNQSAAIQALNKGQSLIDSFIVHSVDGTAHTIAVTLQGADEVRTDLLGLVEAKLISEYYYPGKQLAAAISSFNGGAVSSLELSFSNGTPKVVDATGHVLESFTSHDLFGTHVPLGHLLDLLKSHPGAQLILDGSVGSSSGYYLNNSGNPLQLNAFGLTRYNVANNPLGSAPIDGIPTPHVVVTNSSNSAAVLSGADSGSVLTLDATHELTQGHLTVLDADGGQAAFVAQQHVQGQYGQFDIEADGEWHYHADSTLDAVKHLVAGQALTDQFTVQSVDGTTHQISVQLFGAHQMAQISGVDQGQVTEDQATQLQANGQLTVSDPDPGEAHFIAQAHEQGRYGVFTLAADGQWTYTADSSQTAIQQLKAGASLTDVLTVQSVDGTTHAISVTINGSNDAAVIGGVSTGQVSEDATTRIQGQLTITDADQGEAAFQAQSNTHGSYGLLSIDEHGLWSYTVDNTNSTVQALRNGQSLTEHLTVHSVDGTAHAITVTINGSNDAAVIGGVSTGRVAEDANAKIQGQLTISDADLGEAAFQTQSNTHGLYGLLSLDSHGLWSYTLDNANSAVQALRSGQSLTEHLTVHSVDGTSHDIVISIDGRNDAPVLTAQSQTVTEDGALLSGKMAAHDPDAGDALHFSVSNPVAGFTLNADGSYTFDPSHAAYQGLHAGETRDVVIPITVTDSAGAHNVQNLTLHVLGQNDAAVIGGDDKGTVQIGALTQASGQLQISDADTGQAQFHAGQYKGDMDGSLALDAQGHWQYQLNTQNYFVQHVQTNAYTFEQFTVQSADGTSHQISIQVNGPATMQPPVMPSAGHDIYDGVLAAVRQAGYQYQGLADELDKGSLAAIGNMDLSISGVHVQVMDRAGNLVQRISSTGENAATLHMSDLLLWHAQGHSIIATSDSGSDTTRMWLHNTGDMHNIQVRLPDGTGFNGWADQWMFGELHLQGIHPAPPPAPAPAPIPHADAASFDQGDVPDTHTDLTVAHATEPVAHAPIQIANPAVHEQHADLTTQHPVDVLAASAPLSTHSPVDAYLHLIGNVQPADVAHAPAAVDLALADYLHAAGVGGLDPALHEAVPQLPDHLLAELAHSPDNALDAHGLDAAHAAGMLDHAADLGVHLDHVDQPINEDPNHHGV</sequence>
<dbReference type="Gene3D" id="2.60.40.10">
    <property type="entry name" value="Immunoglobulins"/>
    <property type="match status" value="19"/>
</dbReference>
<gene>
    <name evidence="3" type="ORF">HZU75_14735</name>
</gene>
<feature type="domain" description="Cadherin" evidence="2">
    <location>
        <begin position="418"/>
        <end position="498"/>
    </location>
</feature>
<dbReference type="GO" id="GO:0016020">
    <property type="term" value="C:membrane"/>
    <property type="evidence" value="ECO:0007669"/>
    <property type="project" value="InterPro"/>
</dbReference>
<dbReference type="Proteomes" id="UP000510822">
    <property type="component" value="Chromosome"/>
</dbReference>
<proteinExistence type="predicted"/>
<dbReference type="InterPro" id="IPR013783">
    <property type="entry name" value="Ig-like_fold"/>
</dbReference>
<accession>A0A7D5Z609</accession>
<dbReference type="PANTHER" id="PTHR14139:SF2">
    <property type="entry name" value="CALSYNTENIN-1"/>
    <property type="match status" value="1"/>
</dbReference>
<evidence type="ECO:0000259" key="2">
    <source>
        <dbReference type="SMART" id="SM00112"/>
    </source>
</evidence>
<dbReference type="InterPro" id="IPR040853">
    <property type="entry name" value="RapA2_cadherin-like"/>
</dbReference>
<feature type="compositionally biased region" description="Polar residues" evidence="1">
    <location>
        <begin position="65"/>
        <end position="86"/>
    </location>
</feature>
<dbReference type="FunFam" id="2.60.40.10:FF:002025">
    <property type="match status" value="1"/>
</dbReference>
<feature type="domain" description="Cadherin" evidence="2">
    <location>
        <begin position="2866"/>
        <end position="2946"/>
    </location>
</feature>
<dbReference type="KEGG" id="cfon:HZU75_14735"/>
<feature type="domain" description="Cadherin" evidence="2">
    <location>
        <begin position="1645"/>
        <end position="1725"/>
    </location>
</feature>
<feature type="domain" description="Cadherin" evidence="2">
    <location>
        <begin position="620"/>
        <end position="700"/>
    </location>
</feature>
<organism evidence="3 4">
    <name type="scientific">Chitinibacter fontanus</name>
    <dbReference type="NCBI Taxonomy" id="1737446"/>
    <lineage>
        <taxon>Bacteria</taxon>
        <taxon>Pseudomonadati</taxon>
        <taxon>Pseudomonadota</taxon>
        <taxon>Betaproteobacteria</taxon>
        <taxon>Neisseriales</taxon>
        <taxon>Chitinibacteraceae</taxon>
        <taxon>Chitinibacter</taxon>
    </lineage>
</organism>
<dbReference type="EMBL" id="CP058952">
    <property type="protein sequence ID" value="QLI82681.1"/>
    <property type="molecule type" value="Genomic_DNA"/>
</dbReference>
<feature type="domain" description="Cadherin" evidence="2">
    <location>
        <begin position="827"/>
        <end position="907"/>
    </location>
</feature>
<name>A0A7D5Z609_9NEIS</name>
<dbReference type="NCBIfam" id="TIGR01965">
    <property type="entry name" value="VCBS_repeat"/>
    <property type="match status" value="27"/>
</dbReference>
<protein>
    <recommendedName>
        <fullName evidence="2">Cadherin domain-containing protein</fullName>
    </recommendedName>
</protein>
<evidence type="ECO:0000313" key="4">
    <source>
        <dbReference type="Proteomes" id="UP000510822"/>
    </source>
</evidence>
<dbReference type="SMART" id="SM00112">
    <property type="entry name" value="CA"/>
    <property type="match status" value="9"/>
</dbReference>
<dbReference type="GO" id="GO:0007156">
    <property type="term" value="P:homophilic cell adhesion via plasma membrane adhesion molecules"/>
    <property type="evidence" value="ECO:0007669"/>
    <property type="project" value="InterPro"/>
</dbReference>
<dbReference type="RefSeq" id="WP_180306757.1">
    <property type="nucleotide sequence ID" value="NZ_CP058952.1"/>
</dbReference>
<evidence type="ECO:0000256" key="1">
    <source>
        <dbReference type="SAM" id="MobiDB-lite"/>
    </source>
</evidence>
<keyword evidence="4" id="KW-1185">Reference proteome</keyword>
<feature type="domain" description="Cadherin" evidence="2">
    <location>
        <begin position="1236"/>
        <end position="1316"/>
    </location>
</feature>
<dbReference type="InterPro" id="IPR002126">
    <property type="entry name" value="Cadherin-like_dom"/>
</dbReference>
<feature type="domain" description="Cadherin" evidence="2">
    <location>
        <begin position="1029"/>
        <end position="1109"/>
    </location>
</feature>
<feature type="region of interest" description="Disordered" evidence="1">
    <location>
        <begin position="52"/>
        <end position="87"/>
    </location>
</feature>
<dbReference type="InterPro" id="IPR010221">
    <property type="entry name" value="VCBS_dom"/>
</dbReference>
<feature type="domain" description="Cadherin" evidence="2">
    <location>
        <begin position="1847"/>
        <end position="1927"/>
    </location>
</feature>
<reference evidence="3 4" key="1">
    <citation type="journal article" date="2016" name="Int. J. Syst. Evol. Microbiol.">
        <title>Chitinibacter fontanus sp. nov., isolated from a spring.</title>
        <authorList>
            <person name="Sheu S.Y."/>
            <person name="Li Y.S."/>
            <person name="Young C.C."/>
            <person name="Chen W.M."/>
        </authorList>
    </citation>
    <scope>NUCLEOTIDE SEQUENCE [LARGE SCALE GENOMIC DNA]</scope>
    <source>
        <strain evidence="3 4">STM-7</strain>
    </source>
</reference>
<evidence type="ECO:0000313" key="3">
    <source>
        <dbReference type="EMBL" id="QLI82681.1"/>
    </source>
</evidence>
<dbReference type="GO" id="GO:0005509">
    <property type="term" value="F:calcium ion binding"/>
    <property type="evidence" value="ECO:0007669"/>
    <property type="project" value="InterPro"/>
</dbReference>
<dbReference type="PANTHER" id="PTHR14139">
    <property type="entry name" value="CALSYNTENIN"/>
    <property type="match status" value="1"/>
</dbReference>
<feature type="domain" description="Cadherin" evidence="2">
    <location>
        <begin position="1438"/>
        <end position="1518"/>
    </location>
</feature>
<dbReference type="Pfam" id="PF17803">
    <property type="entry name" value="Cadherin_4"/>
    <property type="match status" value="22"/>
</dbReference>